<dbReference type="EMBL" id="CM042042">
    <property type="protein sequence ID" value="KAI3704161.1"/>
    <property type="molecule type" value="Genomic_DNA"/>
</dbReference>
<protein>
    <submittedName>
        <fullName evidence="1">Uncharacterized protein</fullName>
    </submittedName>
</protein>
<gene>
    <name evidence="1" type="ORF">L1987_74376</name>
</gene>
<keyword evidence="2" id="KW-1185">Reference proteome</keyword>
<organism evidence="1 2">
    <name type="scientific">Smallanthus sonchifolius</name>
    <dbReference type="NCBI Taxonomy" id="185202"/>
    <lineage>
        <taxon>Eukaryota</taxon>
        <taxon>Viridiplantae</taxon>
        <taxon>Streptophyta</taxon>
        <taxon>Embryophyta</taxon>
        <taxon>Tracheophyta</taxon>
        <taxon>Spermatophyta</taxon>
        <taxon>Magnoliopsida</taxon>
        <taxon>eudicotyledons</taxon>
        <taxon>Gunneridae</taxon>
        <taxon>Pentapetalae</taxon>
        <taxon>asterids</taxon>
        <taxon>campanulids</taxon>
        <taxon>Asterales</taxon>
        <taxon>Asteraceae</taxon>
        <taxon>Asteroideae</taxon>
        <taxon>Heliantheae alliance</taxon>
        <taxon>Millerieae</taxon>
        <taxon>Smallanthus</taxon>
    </lineage>
</organism>
<name>A0ACB9A361_9ASTR</name>
<comment type="caution">
    <text evidence="1">The sequence shown here is derived from an EMBL/GenBank/DDBJ whole genome shotgun (WGS) entry which is preliminary data.</text>
</comment>
<dbReference type="Proteomes" id="UP001056120">
    <property type="component" value="Linkage Group LG25"/>
</dbReference>
<evidence type="ECO:0000313" key="2">
    <source>
        <dbReference type="Proteomes" id="UP001056120"/>
    </source>
</evidence>
<reference evidence="2" key="1">
    <citation type="journal article" date="2022" name="Mol. Ecol. Resour.">
        <title>The genomes of chicory, endive, great burdock and yacon provide insights into Asteraceae palaeo-polyploidization history and plant inulin production.</title>
        <authorList>
            <person name="Fan W."/>
            <person name="Wang S."/>
            <person name="Wang H."/>
            <person name="Wang A."/>
            <person name="Jiang F."/>
            <person name="Liu H."/>
            <person name="Zhao H."/>
            <person name="Xu D."/>
            <person name="Zhang Y."/>
        </authorList>
    </citation>
    <scope>NUCLEOTIDE SEQUENCE [LARGE SCALE GENOMIC DNA]</scope>
    <source>
        <strain evidence="2">cv. Yunnan</strain>
    </source>
</reference>
<sequence>MNAWSSVGLMDKCQDIFDDMIKPKTGIEPDTNAFGILSKGYVRAGEPKKAEALLQVMKKKVSTFASYEEIKKQKDGDRGLLFLS</sequence>
<reference evidence="1 2" key="2">
    <citation type="journal article" date="2022" name="Mol. Ecol. Resour.">
        <title>The genomes of chicory, endive, great burdock and yacon provide insights into Asteraceae paleo-polyploidization history and plant inulin production.</title>
        <authorList>
            <person name="Fan W."/>
            <person name="Wang S."/>
            <person name="Wang H."/>
            <person name="Wang A."/>
            <person name="Jiang F."/>
            <person name="Liu H."/>
            <person name="Zhao H."/>
            <person name="Xu D."/>
            <person name="Zhang Y."/>
        </authorList>
    </citation>
    <scope>NUCLEOTIDE SEQUENCE [LARGE SCALE GENOMIC DNA]</scope>
    <source>
        <strain evidence="2">cv. Yunnan</strain>
        <tissue evidence="1">Leaves</tissue>
    </source>
</reference>
<accession>A0ACB9A361</accession>
<evidence type="ECO:0000313" key="1">
    <source>
        <dbReference type="EMBL" id="KAI3704161.1"/>
    </source>
</evidence>
<proteinExistence type="predicted"/>